<accession>A0AAV0GC90</accession>
<protein>
    <recommendedName>
        <fullName evidence="4">Transmembrane protein</fullName>
    </recommendedName>
</protein>
<dbReference type="AlphaFoldDB" id="A0AAV0GC90"/>
<keyword evidence="1" id="KW-0812">Transmembrane</keyword>
<name>A0AAV0GC90_9ASTE</name>
<proteinExistence type="predicted"/>
<dbReference type="Proteomes" id="UP001152523">
    <property type="component" value="Unassembled WGS sequence"/>
</dbReference>
<keyword evidence="1" id="KW-0472">Membrane</keyword>
<gene>
    <name evidence="2" type="ORF">CEPIT_LOCUS42015</name>
</gene>
<evidence type="ECO:0000313" key="2">
    <source>
        <dbReference type="EMBL" id="CAH9145178.1"/>
    </source>
</evidence>
<keyword evidence="3" id="KW-1185">Reference proteome</keyword>
<reference evidence="2" key="1">
    <citation type="submission" date="2022-07" db="EMBL/GenBank/DDBJ databases">
        <authorList>
            <person name="Macas J."/>
            <person name="Novak P."/>
            <person name="Neumann P."/>
        </authorList>
    </citation>
    <scope>NUCLEOTIDE SEQUENCE</scope>
</reference>
<dbReference type="EMBL" id="CAMAPF010001073">
    <property type="protein sequence ID" value="CAH9145178.1"/>
    <property type="molecule type" value="Genomic_DNA"/>
</dbReference>
<organism evidence="2 3">
    <name type="scientific">Cuscuta epithymum</name>
    <dbReference type="NCBI Taxonomy" id="186058"/>
    <lineage>
        <taxon>Eukaryota</taxon>
        <taxon>Viridiplantae</taxon>
        <taxon>Streptophyta</taxon>
        <taxon>Embryophyta</taxon>
        <taxon>Tracheophyta</taxon>
        <taxon>Spermatophyta</taxon>
        <taxon>Magnoliopsida</taxon>
        <taxon>eudicotyledons</taxon>
        <taxon>Gunneridae</taxon>
        <taxon>Pentapetalae</taxon>
        <taxon>asterids</taxon>
        <taxon>lamiids</taxon>
        <taxon>Solanales</taxon>
        <taxon>Convolvulaceae</taxon>
        <taxon>Cuscuteae</taxon>
        <taxon>Cuscuta</taxon>
        <taxon>Cuscuta subgen. Cuscuta</taxon>
    </lineage>
</organism>
<comment type="caution">
    <text evidence="2">The sequence shown here is derived from an EMBL/GenBank/DDBJ whole genome shotgun (WGS) entry which is preliminary data.</text>
</comment>
<feature type="transmembrane region" description="Helical" evidence="1">
    <location>
        <begin position="135"/>
        <end position="154"/>
    </location>
</feature>
<evidence type="ECO:0000313" key="3">
    <source>
        <dbReference type="Proteomes" id="UP001152523"/>
    </source>
</evidence>
<evidence type="ECO:0008006" key="4">
    <source>
        <dbReference type="Google" id="ProtNLM"/>
    </source>
</evidence>
<evidence type="ECO:0000256" key="1">
    <source>
        <dbReference type="SAM" id="Phobius"/>
    </source>
</evidence>
<sequence length="225" mass="25033">MQTKFLFDLQGLSPDPIFFCKSSQIPRQSSISHNICSVSSLSHTLRCRTAKFSSQINVRRRIASALKRKRKSGSSRSTKILLQSAYLIASKLKIVPEPFDLLIREFIGGNGGGGVFLKGYGGEGSGGRRSGKRNWIVIVMGIIVIVGLALSLALWKELDLDMVIVGLGLCLFLLSVNVWRRKVLDWVLGFCCCAFGGFVFNEDLQRGVKFLEAMKIAKRRKRRCS</sequence>
<feature type="transmembrane region" description="Helical" evidence="1">
    <location>
        <begin position="160"/>
        <end position="176"/>
    </location>
</feature>
<keyword evidence="1" id="KW-1133">Transmembrane helix</keyword>